<reference evidence="2" key="1">
    <citation type="submission" date="2022-01" db="EMBL/GenBank/DDBJ databases">
        <authorList>
            <person name="Criscuolo A."/>
        </authorList>
    </citation>
    <scope>NUCLEOTIDE SEQUENCE</scope>
    <source>
        <strain evidence="2">CIP111893</strain>
    </source>
</reference>
<evidence type="ECO:0000256" key="1">
    <source>
        <dbReference type="SAM" id="SignalP"/>
    </source>
</evidence>
<dbReference type="Gene3D" id="2.60.120.380">
    <property type="match status" value="1"/>
</dbReference>
<organism evidence="2 3">
    <name type="scientific">Paenibacillus plantiphilus</name>
    <dbReference type="NCBI Taxonomy" id="2905650"/>
    <lineage>
        <taxon>Bacteria</taxon>
        <taxon>Bacillati</taxon>
        <taxon>Bacillota</taxon>
        <taxon>Bacilli</taxon>
        <taxon>Bacillales</taxon>
        <taxon>Paenibacillaceae</taxon>
        <taxon>Paenibacillus</taxon>
    </lineage>
</organism>
<accession>A0ABM9CLS0</accession>
<evidence type="ECO:0000313" key="3">
    <source>
        <dbReference type="Proteomes" id="UP000838686"/>
    </source>
</evidence>
<name>A0ABM9CLS0_9BACL</name>
<evidence type="ECO:0000313" key="2">
    <source>
        <dbReference type="EMBL" id="CAH1217904.1"/>
    </source>
</evidence>
<keyword evidence="1" id="KW-0732">Signal</keyword>
<dbReference type="EMBL" id="CAKMMF010000029">
    <property type="protein sequence ID" value="CAH1217904.1"/>
    <property type="molecule type" value="Genomic_DNA"/>
</dbReference>
<dbReference type="RefSeq" id="WP_236344742.1">
    <property type="nucleotide sequence ID" value="NZ_CAKMMF010000029.1"/>
</dbReference>
<feature type="chain" id="PRO_5047041345" evidence="1">
    <location>
        <begin position="28"/>
        <end position="148"/>
    </location>
</feature>
<protein>
    <submittedName>
        <fullName evidence="2">Uncharacterized protein</fullName>
    </submittedName>
</protein>
<dbReference type="Proteomes" id="UP000838686">
    <property type="component" value="Unassembled WGS sequence"/>
</dbReference>
<comment type="caution">
    <text evidence="2">The sequence shown here is derived from an EMBL/GenBank/DDBJ whole genome shotgun (WGS) entry which is preliminary data.</text>
</comment>
<sequence>MKTKRLVMLLFAALLVSGISFSQSASAYPGVAETPYTAISLQNDQFYSGYILYPNYADVDWFKWTNNTGSNVNISLFLWSPNYTNFDFVVRMFSPDGSSLPAYENEDGTIDSFGITNLLPGATVYWRVAGHNGTYSLSDQYTTWIHIN</sequence>
<feature type="signal peptide" evidence="1">
    <location>
        <begin position="1"/>
        <end position="27"/>
    </location>
</feature>
<proteinExistence type="predicted"/>
<gene>
    <name evidence="2" type="ORF">PAECIP111893_04329</name>
</gene>
<keyword evidence="3" id="KW-1185">Reference proteome</keyword>